<gene>
    <name evidence="2" type="ORF">AWC02_00920</name>
</gene>
<keyword evidence="3" id="KW-1185">Reference proteome</keyword>
<comment type="caution">
    <text evidence="2">The sequence shown here is derived from an EMBL/GenBank/DDBJ whole genome shotgun (WGS) entry which is preliminary data.</text>
</comment>
<protein>
    <submittedName>
        <fullName evidence="2">Uncharacterized protein</fullName>
    </submittedName>
</protein>
<dbReference type="AlphaFoldDB" id="A0A1X1T475"/>
<proteinExistence type="predicted"/>
<evidence type="ECO:0000313" key="2">
    <source>
        <dbReference type="EMBL" id="ORV39322.1"/>
    </source>
</evidence>
<accession>A0A1X1T475</accession>
<evidence type="ECO:0000313" key="3">
    <source>
        <dbReference type="Proteomes" id="UP000193465"/>
    </source>
</evidence>
<dbReference type="STRING" id="188915.AWC02_00920"/>
<organism evidence="2 3">
    <name type="scientific">Mycolicibacter engbaekii</name>
    <dbReference type="NCBI Taxonomy" id="188915"/>
    <lineage>
        <taxon>Bacteria</taxon>
        <taxon>Bacillati</taxon>
        <taxon>Actinomycetota</taxon>
        <taxon>Actinomycetes</taxon>
        <taxon>Mycobacteriales</taxon>
        <taxon>Mycobacteriaceae</taxon>
        <taxon>Mycolicibacter</taxon>
    </lineage>
</organism>
<feature type="region of interest" description="Disordered" evidence="1">
    <location>
        <begin position="332"/>
        <end position="351"/>
    </location>
</feature>
<name>A0A1X1T475_9MYCO</name>
<dbReference type="EMBL" id="LQOT01000079">
    <property type="protein sequence ID" value="ORV39322.1"/>
    <property type="molecule type" value="Genomic_DNA"/>
</dbReference>
<sequence length="351" mass="38415">MLADSGKYVQLHPDSVNALRVGNWIPGTDGYFRMMTRGGDGLFLQQLQWAPAQIAPPQMAAVQLIATQMALKAAIANVEEAVRRVEGKVESILDLAQASRAGDVLGTHLSIRRATDFLDEHGVLPDTDWDAVAGLGPALNVTVEQLRNHVSRVLDSFDSTLSVQKRAAKLGAAVEDKQLGETLSLLVVAEDSLYRWQLLRLARVGEKEPQHRQRVIDDLNELIRHQLVEDGKLYRDAIRLLHDFAKPEPIEGFRFLAVRELAKHRSTLRDELDRFAQARRHQVGEWSNVSTPGVLDAAAAVIDAVSGSALKAVGAAGHGFIRMGEYLADKAQTEKAASPMDDSDGSPAETK</sequence>
<dbReference type="Proteomes" id="UP000193465">
    <property type="component" value="Unassembled WGS sequence"/>
</dbReference>
<evidence type="ECO:0000256" key="1">
    <source>
        <dbReference type="SAM" id="MobiDB-lite"/>
    </source>
</evidence>
<reference evidence="2 3" key="1">
    <citation type="submission" date="2016-01" db="EMBL/GenBank/DDBJ databases">
        <title>The new phylogeny of the genus Mycobacterium.</title>
        <authorList>
            <person name="Tarcisio F."/>
            <person name="Conor M."/>
            <person name="Antonella G."/>
            <person name="Elisabetta G."/>
            <person name="Giulia F.S."/>
            <person name="Sara T."/>
            <person name="Anna F."/>
            <person name="Clotilde B."/>
            <person name="Roberto B."/>
            <person name="Veronica D.S."/>
            <person name="Fabio R."/>
            <person name="Monica P."/>
            <person name="Olivier J."/>
            <person name="Enrico T."/>
            <person name="Nicola S."/>
        </authorList>
    </citation>
    <scope>NUCLEOTIDE SEQUENCE [LARGE SCALE GENOMIC DNA]</scope>
    <source>
        <strain evidence="2 3">ATCC 27353</strain>
    </source>
</reference>